<proteinExistence type="predicted"/>
<dbReference type="InterPro" id="IPR009449">
    <property type="entry name" value="Sec2_N"/>
</dbReference>
<dbReference type="GO" id="GO:0070319">
    <property type="term" value="C:Golgi to plasma membrane transport vesicle"/>
    <property type="evidence" value="ECO:0007669"/>
    <property type="project" value="TreeGrafter"/>
</dbReference>
<organism evidence="4 5">
    <name type="scientific">Dimargaris cristalligena</name>
    <dbReference type="NCBI Taxonomy" id="215637"/>
    <lineage>
        <taxon>Eukaryota</taxon>
        <taxon>Fungi</taxon>
        <taxon>Fungi incertae sedis</taxon>
        <taxon>Zoopagomycota</taxon>
        <taxon>Kickxellomycotina</taxon>
        <taxon>Dimargaritomycetes</taxon>
        <taxon>Dimargaritales</taxon>
        <taxon>Dimargaritaceae</taxon>
        <taxon>Dimargaris</taxon>
    </lineage>
</organism>
<dbReference type="PANTHER" id="PTHR14430">
    <property type="entry name" value="RABIN3-RELATED"/>
    <property type="match status" value="1"/>
</dbReference>
<dbReference type="SUPFAM" id="SSF144284">
    <property type="entry name" value="Sec2 N-terminal region"/>
    <property type="match status" value="1"/>
</dbReference>
<dbReference type="Proteomes" id="UP000268162">
    <property type="component" value="Unassembled WGS sequence"/>
</dbReference>
<reference evidence="5" key="1">
    <citation type="journal article" date="2018" name="Nat. Microbiol.">
        <title>Leveraging single-cell genomics to expand the fungal tree of life.</title>
        <authorList>
            <person name="Ahrendt S.R."/>
            <person name="Quandt C.A."/>
            <person name="Ciobanu D."/>
            <person name="Clum A."/>
            <person name="Salamov A."/>
            <person name="Andreopoulos B."/>
            <person name="Cheng J.F."/>
            <person name="Woyke T."/>
            <person name="Pelin A."/>
            <person name="Henrissat B."/>
            <person name="Reynolds N.K."/>
            <person name="Benny G.L."/>
            <person name="Smith M.E."/>
            <person name="James T.Y."/>
            <person name="Grigoriev I.V."/>
        </authorList>
    </citation>
    <scope>NUCLEOTIDE SEQUENCE [LARGE SCALE GENOMIC DNA]</scope>
    <source>
        <strain evidence="5">RSA 468</strain>
    </source>
</reference>
<dbReference type="CDD" id="cd21044">
    <property type="entry name" value="Rab11BD_RAB3IP_like"/>
    <property type="match status" value="1"/>
</dbReference>
<dbReference type="InterPro" id="IPR040351">
    <property type="entry name" value="RAB3IL/RAB3IP/Sec2"/>
</dbReference>
<accession>A0A4Q0A1P5</accession>
<dbReference type="GO" id="GO:0051286">
    <property type="term" value="C:cell tip"/>
    <property type="evidence" value="ECO:0007669"/>
    <property type="project" value="TreeGrafter"/>
</dbReference>
<evidence type="ECO:0000256" key="2">
    <source>
        <dbReference type="SAM" id="Coils"/>
    </source>
</evidence>
<feature type="non-terminal residue" evidence="4">
    <location>
        <position position="433"/>
    </location>
</feature>
<feature type="coiled-coil region" evidence="2">
    <location>
        <begin position="25"/>
        <end position="179"/>
    </location>
</feature>
<name>A0A4Q0A1P5_9FUNG</name>
<dbReference type="Pfam" id="PF06428">
    <property type="entry name" value="Sec2p"/>
    <property type="match status" value="1"/>
</dbReference>
<evidence type="ECO:0000313" key="5">
    <source>
        <dbReference type="Proteomes" id="UP000268162"/>
    </source>
</evidence>
<feature type="domain" description="GDP/GTP exchange factor Sec2 N-terminal" evidence="3">
    <location>
        <begin position="36"/>
        <end position="163"/>
    </location>
</feature>
<dbReference type="GO" id="GO:0006887">
    <property type="term" value="P:exocytosis"/>
    <property type="evidence" value="ECO:0007669"/>
    <property type="project" value="TreeGrafter"/>
</dbReference>
<dbReference type="PANTHER" id="PTHR14430:SF0">
    <property type="entry name" value="SEC2P DOMAIN-CONTAINING PROTEIN"/>
    <property type="match status" value="1"/>
</dbReference>
<dbReference type="STRING" id="215637.A0A4Q0A1P5"/>
<dbReference type="EMBL" id="ML002249">
    <property type="protein sequence ID" value="RKP39708.1"/>
    <property type="molecule type" value="Genomic_DNA"/>
</dbReference>
<gene>
    <name evidence="4" type="ORF">BJ085DRAFT_7400</name>
</gene>
<dbReference type="Gene3D" id="6.10.140.910">
    <property type="match status" value="1"/>
</dbReference>
<evidence type="ECO:0000259" key="3">
    <source>
        <dbReference type="Pfam" id="PF06428"/>
    </source>
</evidence>
<keyword evidence="5" id="KW-1185">Reference proteome</keyword>
<evidence type="ECO:0000256" key="1">
    <source>
        <dbReference type="ARBA" id="ARBA00023054"/>
    </source>
</evidence>
<feature type="non-terminal residue" evidence="4">
    <location>
        <position position="1"/>
    </location>
</feature>
<sequence length="433" mass="49343">CVCQEVCTPASPGHCGQCSLPLATVQALRQQLADLQTELDQSRHAMRSLQRQNDLQRHDIDEFSERIIRLEDELDQGRQEAASLRTDVRVLNEKVVDEIEKVAETQHAKQLVEEELEELSQKLFEQANGMVASEARQRHETQSQLSETRQELEELQSHFAAVELRHKQMQAENERLTAQLAAQMFDRATGAPQAEAAVGGDSEKRPIPASISTASMVSGLTDPDPVERPSSPLLDQVTDEQLFLEFQDFVYHCSSSKLFKVHSFNFMKNCLAEDVEPGLRFGPTPRMSSKNLLDAILYDTLIIEPVTQDERLVAPPPVETTTASVATRFLSSKQALLWERFSGTVTANPHGCQACGRTGDCTYRFQMGYYEENEEWCYVDQFCRDRLTSVCEFYQFIRNIYQGLYSNRSMQELYMESQRLRLRILYARMGSFS</sequence>
<protein>
    <recommendedName>
        <fullName evidence="3">GDP/GTP exchange factor Sec2 N-terminal domain-containing protein</fullName>
    </recommendedName>
</protein>
<evidence type="ECO:0000313" key="4">
    <source>
        <dbReference type="EMBL" id="RKP39708.1"/>
    </source>
</evidence>
<dbReference type="AlphaFoldDB" id="A0A4Q0A1P5"/>
<keyword evidence="1 2" id="KW-0175">Coiled coil</keyword>
<dbReference type="Pfam" id="PF25555">
    <property type="entry name" value="RAB3A-like_C"/>
    <property type="match status" value="1"/>
</dbReference>
<dbReference type="GO" id="GO:0005085">
    <property type="term" value="F:guanyl-nucleotide exchange factor activity"/>
    <property type="evidence" value="ECO:0007669"/>
    <property type="project" value="InterPro"/>
</dbReference>